<dbReference type="InterPro" id="IPR016039">
    <property type="entry name" value="Thiolase-like"/>
</dbReference>
<evidence type="ECO:0000313" key="13">
    <source>
        <dbReference type="EMBL" id="WTY97029.1"/>
    </source>
</evidence>
<accession>A0AAU3GXX2</accession>
<dbReference type="Pfam" id="PF21089">
    <property type="entry name" value="PKS_DH_N"/>
    <property type="match status" value="2"/>
</dbReference>
<dbReference type="SMART" id="SM00823">
    <property type="entry name" value="PKS_PP"/>
    <property type="match status" value="2"/>
</dbReference>
<dbReference type="EMBL" id="CP109535">
    <property type="protein sequence ID" value="WTY97029.1"/>
    <property type="molecule type" value="Genomic_DNA"/>
</dbReference>
<dbReference type="SMART" id="SM00829">
    <property type="entry name" value="PKS_ER"/>
    <property type="match status" value="1"/>
</dbReference>
<dbReference type="CDD" id="cd08956">
    <property type="entry name" value="KR_3_FAS_SDR_x"/>
    <property type="match status" value="2"/>
</dbReference>
<dbReference type="InterPro" id="IPR014030">
    <property type="entry name" value="Ketoacyl_synth_N"/>
</dbReference>
<feature type="domain" description="PKS/mFAS DH" evidence="12">
    <location>
        <begin position="2948"/>
        <end position="3228"/>
    </location>
</feature>
<evidence type="ECO:0000256" key="4">
    <source>
        <dbReference type="ARBA" id="ARBA00022553"/>
    </source>
</evidence>
<dbReference type="GO" id="GO:0004312">
    <property type="term" value="F:fatty acid synthase activity"/>
    <property type="evidence" value="ECO:0007669"/>
    <property type="project" value="TreeGrafter"/>
</dbReference>
<dbReference type="FunFam" id="3.40.366.10:FF:000002">
    <property type="entry name" value="Probable polyketide synthase 2"/>
    <property type="match status" value="1"/>
</dbReference>
<dbReference type="SMART" id="SM00826">
    <property type="entry name" value="PKS_DH"/>
    <property type="match status" value="2"/>
</dbReference>
<dbReference type="InterPro" id="IPR042104">
    <property type="entry name" value="PKS_dehydratase_sf"/>
</dbReference>
<dbReference type="PROSITE" id="PS00012">
    <property type="entry name" value="PHOSPHOPANTETHEINE"/>
    <property type="match status" value="2"/>
</dbReference>
<feature type="domain" description="Carrier" evidence="10">
    <location>
        <begin position="3691"/>
        <end position="3766"/>
    </location>
</feature>
<feature type="active site" description="Proton donor; for dehydratase activity" evidence="9">
    <location>
        <position position="1128"/>
    </location>
</feature>
<dbReference type="InterPro" id="IPR032821">
    <property type="entry name" value="PKS_assoc"/>
</dbReference>
<evidence type="ECO:0000259" key="12">
    <source>
        <dbReference type="PROSITE" id="PS52019"/>
    </source>
</evidence>
<feature type="domain" description="PKS/mFAS DH" evidence="12">
    <location>
        <begin position="927"/>
        <end position="1205"/>
    </location>
</feature>
<dbReference type="GO" id="GO:0016491">
    <property type="term" value="F:oxidoreductase activity"/>
    <property type="evidence" value="ECO:0007669"/>
    <property type="project" value="InterPro"/>
</dbReference>
<dbReference type="SUPFAM" id="SSF47336">
    <property type="entry name" value="ACP-like"/>
    <property type="match status" value="2"/>
</dbReference>
<evidence type="ECO:0000256" key="8">
    <source>
        <dbReference type="ARBA" id="ARBA00023315"/>
    </source>
</evidence>
<dbReference type="InterPro" id="IPR020807">
    <property type="entry name" value="PKS_DH"/>
</dbReference>
<feature type="active site" description="Proton donor; for dehydratase activity" evidence="9">
    <location>
        <position position="3145"/>
    </location>
</feature>
<keyword evidence="8" id="KW-0012">Acyltransferase</keyword>
<dbReference type="CDD" id="cd00833">
    <property type="entry name" value="PKS"/>
    <property type="match status" value="2"/>
</dbReference>
<keyword evidence="5" id="KW-0808">Transferase</keyword>
<evidence type="ECO:0000256" key="7">
    <source>
        <dbReference type="ARBA" id="ARBA00023268"/>
    </source>
</evidence>
<dbReference type="InterPro" id="IPR036736">
    <property type="entry name" value="ACP-like_sf"/>
</dbReference>
<dbReference type="InterPro" id="IPR014031">
    <property type="entry name" value="Ketoacyl_synth_C"/>
</dbReference>
<dbReference type="Pfam" id="PF14765">
    <property type="entry name" value="PS-DH"/>
    <property type="match status" value="2"/>
</dbReference>
<dbReference type="Pfam" id="PF02801">
    <property type="entry name" value="Ketoacyl-synt_C"/>
    <property type="match status" value="2"/>
</dbReference>
<dbReference type="PANTHER" id="PTHR43775">
    <property type="entry name" value="FATTY ACID SYNTHASE"/>
    <property type="match status" value="1"/>
</dbReference>
<keyword evidence="7" id="KW-0511">Multifunctional enzyme</keyword>
<dbReference type="Gene3D" id="1.10.1200.10">
    <property type="entry name" value="ACP-like"/>
    <property type="match status" value="2"/>
</dbReference>
<feature type="active site" description="Proton acceptor; for dehydratase activity" evidence="9">
    <location>
        <position position="2980"/>
    </location>
</feature>
<dbReference type="GO" id="GO:0031177">
    <property type="term" value="F:phosphopantetheine binding"/>
    <property type="evidence" value="ECO:0007669"/>
    <property type="project" value="InterPro"/>
</dbReference>
<evidence type="ECO:0000259" key="11">
    <source>
        <dbReference type="PROSITE" id="PS52004"/>
    </source>
</evidence>
<dbReference type="SUPFAM" id="SSF55048">
    <property type="entry name" value="Probable ACP-binding domain of malonyl-CoA ACP transacylase"/>
    <property type="match status" value="2"/>
</dbReference>
<dbReference type="Gene3D" id="3.40.47.10">
    <property type="match status" value="2"/>
</dbReference>
<dbReference type="InterPro" id="IPR018201">
    <property type="entry name" value="Ketoacyl_synth_AS"/>
</dbReference>
<dbReference type="PROSITE" id="PS50075">
    <property type="entry name" value="CARRIER"/>
    <property type="match status" value="2"/>
</dbReference>
<sequence length="3848" mass="403265">MPTEDKVVDYLKKVTSDLRRTRQRVRELEAADHEPIAIVAMSCRFPGDIRTPEDLWQLLVEGGDAIGEFPSDRGWDLDRLLHGNADGTGASYVREGGFVDGASEFDAGFFGISPREALAMDPQQRLLLETSWEAFERAGIDPETLRGSRTGVFAGTNGQDYAALVTRAPEAAEGYLATGIGASVVSGRISYSFGLEGPAVTVDTACSASLVALHLGVQALRRGECTLALAGGVTVMSTPLSFVEFSKQRGLAEDGRCKAFAGAADGTGWGEGAGVLLLERLSDAQRDGHPVLAVIRGSAVNQDGASSGLTAPNGPSQQRVILQGLENAQLSAGDIDAVEAHGTGTTLGDPIEAQALLATYGQDREQPLLLGSVKSNIGHTQAAAGVAGVIKTVLAMQHGILPRTLHIDEPTPHVDWTSGAVELLTEARQWPETGRPRRAGVSSFGVSGTNAHVILEQAPENKETATADTSETTPGALPFLISARTPAALEDQAAALRERLAADPPPLPADVAYSLTASRTQFTHRATVITEDRHELTTALQALADGELPASVVTGTADVTGKTVFVFPGQGSQWTGMAVELMDTEPVFADHIDQCAQALAEFTDWNLTDVLRATNNAPGYDRVDIVQPALWAVMVSLAALWRTHGVQPHAVIGHSQGEIAAATVAGALTLQDGARIIALRSQTLTTLTGHGGMALISLPAEQINLTPWHNRISIAAINGPTTTIVSGDADALDELQATLDTQGTHNRRIKVDYASHSTHVEQIREKLLTLLAPITPHPTEVPFYSTVDNAWTDTTTLDATYWYRNLRQTVQLAPAVRGLAADGHAFFVEASPHPVLTSAVQDTLDHVEAVAVSVGTLRRHHGGPAQFRSALASLSVRGHTVDWSPVFRNARRIDLPTYAFQRERFWVDTTATTVGDAGDLGLTGADHPLLGASLTLADGDGLLLTGRLSLRTHPWLADHTVLGSVLLPGTAFLDLLIHAGDQAGCDLIDELTLERPLALPATGGVAIQLRVGPADESGRCEVTVHSCPADAPLDAPWTRHASGRLATCAPAASATPENLVSWPPAGAVSVDLDGYYARLAEGGLGYGPAFRGLRAAWLDGEDIYAEVRLPEDQHSQAGRYGLHPALLDAALHALGCAVDGEEDLGRLPFAWSGVTLHASGAAKLRVRLSRTGQDSVSLLVADQSGAPVASADSFVLRPLADAGTLTPDTTRDSLFRIDWAPVTLPEEIAGQSIEQAADPYWTDSLDALPAEVPATVVIRIDAPAGGDTAEQVHTTTQRVLELLQTWLSENRFAQARLVLATTDAIAARPGDPVTGLACAGLWGLARSAQSENPDRIVLVDLDGTAASAAALPAALATGEPQLALRDGTVLAGRLARAASSASLTPPVGTPWRLDTTGRGTLDHLTLAACPETLEPLAPGHIRVAIRAAGLNFRDVLNALGMYPGQAGLLGNEGAGVVLEVAPDVTALAPGDRVMGMFAGSFGTVAVTDHRLLVRIPQGWDFTEAASTPIVFLTAYYALVDLANLRPGESLLVHAAAGGVGMAAVQLAQQLGAEVYGTASPGKWDALRPLGLDDAHLSGSRTLGFGPEFLAATENRGVDVVLNALAGDFIDTSLGLLPRGGRFIEMGKTDIRDAEEVAGRHPGVDYRAFELFEAGAERIGEMLAALVAMFEAGVLRPLPVTSWDVRRSADAFRHVSQARHIGKVVLTVPPALDPAGTVLITGGTGTLAALTARHLVTEHGIRHLLLTSRTGPQAPGASQLADELRTLGAHVTITACDTADRQALTTLLTDIPPTHPLTGIIHTAGVLDDGIINTLTPQRLTAVLRPKVDGALNLHELTTHHNLACFILYSSAAGVLGGAGQGGYAAANTLLDALAQHRRAQGLAGASLAWGLWEQRSGMTGHLDARDVQRMSKGGMTPLGSDLGMALYDAAALLDEPLLLPADLDLSARRGRGQVPALLRGLLRSPARRKAEALSGPSGSALPQRLAGLSASGREELLLDLVRGHAAAVLGHGSAATIDAGRAFKDLGFDSLTAVELRNRLSSATGLRLPATLVFDHPTATALARYLRAHLLGDDVPVAAGTRTRAATVADEDAIAIVAMGCRYPGGVRTPEDLWQLLLAGRDALTEFPTDRGWQLDGQGGFLHDAAEFDPEFFGISPREALAMDPQQRLLLETSWETFERAGIDPSSARGTRVGVFTGTSGQDYASRLRRVPGEVAGYLGNGSAASVISGRVAYTFGLEGPAITVDTACSSSLVALHLAAAALRRGECDLALAGGVAVMSTPGLFAEFDRQGGMSADGRCKAFDASADGTGFAEGVGVLMVERLSDAHRNGHPVLALVRATAVNQDGASNGLTAPNGPAQERVIREALAMAHLTPADVDAVEAHGTGTTLGDPIEAQALLATYGQDREQPLLLGSLKSNIGHTQAAAGVGGIIKTVLAIQHGLLPRTLHLEQPTPHVDWASGAVELLTEAKAWPRSGRPRRAGVSSFGISGTNAHVIVEQAPEPEPEPAGPTGHGALPFLLSARTDEALSAQAERLSGFLAERPDTGLPDLAHSLLTSRAVLPQRGAVVARDREELLRGLASLAAGRGGLRGAATGGRTAFLFTGQGAQRPGMGRGLYDAYPEYAASFNAVCDELDPYLDRPLREVVFQEAELLDLTGWTQPALFAAEVALYRLVESFGLRPDFVTGHSVGELAAAHVAGVHSLADAARLVAARGRLMQQLPPGGAMVAIRAAEDEVVPLLTDNVSLATVNGPGSVVIAGREDEVLAVAATLAERGRRTKRLRVSHAFHSPLMDPMLAEFRKVAESLTYHEPQIPLAADVADPEYWVRHVREAVRFHDALLTLADRGVTTFLELGPDAVLTAAGRESLPGAEFALIATQRRDRPDEQSLVEALAALSLRGAAVDWSRLLLGARRTELPTYAFQRERYWLEDAEGPADLAGAGLGSSEHPMLGARAELADGTGFLFTGALSERTHPWIAEHGVMGRTVLPGVAYAELALHAAEQVGCDRVEEITHLAPLVLPRTGDVLLQLRVGRADATGRRPLTVHSRPEDATEGEWTHLADAVLGSGAALPDFDLRAWPPAGAEEVDLTGFYQRATDTGFAYGPLFAGLKALWRRGDEVFAEVALPEEGRAAAAGFGIHPGMFDAVLQAMAASTLLERISTDAAPHGRLPFAWTGVELYASGASAVRARLSPAGEGGVAFALADATGAPVASVESLVMRPVSPEAISGAGSAGRDALYRVDPAELRLPAAPAGIDGAVLGEAAFGLPGRPHLAAFGDDVADTVLVPWPAPSDGPLTEQVHSAAGRALTLLQDWLADGRFAESRLVFVTWYAAGADVRDLVHAPLWGLVRSAQAEHPGRFVLLDLDDTDASAAVLPTALATDEPQMIVRRGTVSVPRLARAAAADAPAPVFRANGTALVTGATGALGRLVARHLVTAHGVRRLLLTSRSGPAAPAAAALTAELTELGAEVTVAACDAADREALAALLAAHDVTSVIHTAGVLDDGVIDALTPQRVATVLRPKVDGALNLHELTAHHDLDAFVLYSSVAGVFGAAGQAGYAAANTFLDALAHSRRAAGLPGTAIAWGPWQLDDPDQGGMAGRLGRAELGRLARGGLVPLQEDAGLELLDAARAGTEPLAVAVRLNLTVFRGKDVPPILRGLVRAPVLRAAESGGAQDPARHLSGLTGQARIRALLELVQTQVADVLGHASAQAVHTTRAFKEIGFDSLTAVELRSRLHVATGLRLPATLVFDYPTPAALADFLDGQLPRDGAPRGEPALAALDRLETALERRLADGHPLGDLTPRLRALLDRVDAAGAPEAPDAHLAGDDSDLDTASDDELFALVDSLD</sequence>
<keyword evidence="3" id="KW-0596">Phosphopantetheine</keyword>
<dbReference type="PROSITE" id="PS52019">
    <property type="entry name" value="PKS_MFAS_DH"/>
    <property type="match status" value="2"/>
</dbReference>
<dbReference type="Gene3D" id="3.40.366.10">
    <property type="entry name" value="Malonyl-Coenzyme A Acyl Carrier Protein, domain 2"/>
    <property type="match status" value="2"/>
</dbReference>
<feature type="region of interest" description="N-terminal hotdog fold" evidence="9">
    <location>
        <begin position="927"/>
        <end position="1052"/>
    </location>
</feature>
<dbReference type="SMART" id="SM00825">
    <property type="entry name" value="PKS_KS"/>
    <property type="match status" value="2"/>
</dbReference>
<dbReference type="InterPro" id="IPR006162">
    <property type="entry name" value="Ppantetheine_attach_site"/>
</dbReference>
<keyword evidence="4" id="KW-0597">Phosphoprotein</keyword>
<dbReference type="InterPro" id="IPR014043">
    <property type="entry name" value="Acyl_transferase_dom"/>
</dbReference>
<feature type="domain" description="Ketosynthase family 3 (KS3)" evidence="11">
    <location>
        <begin position="33"/>
        <end position="457"/>
    </location>
</feature>
<feature type="region of interest" description="C-terminal hotdog fold" evidence="9">
    <location>
        <begin position="1067"/>
        <end position="1205"/>
    </location>
</feature>
<dbReference type="SUPFAM" id="SSF52151">
    <property type="entry name" value="FabD/lysophospholipase-like"/>
    <property type="match status" value="2"/>
</dbReference>
<dbReference type="FunFam" id="1.10.1200.10:FF:000007">
    <property type="entry name" value="Probable polyketide synthase pks17"/>
    <property type="match status" value="2"/>
</dbReference>
<evidence type="ECO:0000259" key="10">
    <source>
        <dbReference type="PROSITE" id="PS50075"/>
    </source>
</evidence>
<feature type="region of interest" description="N-terminal hotdog fold" evidence="9">
    <location>
        <begin position="2948"/>
        <end position="3071"/>
    </location>
</feature>
<feature type="active site" description="Proton acceptor; for dehydratase activity" evidence="9">
    <location>
        <position position="959"/>
    </location>
</feature>
<dbReference type="GO" id="GO:0033068">
    <property type="term" value="P:macrolide biosynthetic process"/>
    <property type="evidence" value="ECO:0007669"/>
    <property type="project" value="UniProtKB-ARBA"/>
</dbReference>
<dbReference type="Pfam" id="PF00698">
    <property type="entry name" value="Acyl_transf_1"/>
    <property type="match status" value="2"/>
</dbReference>
<dbReference type="InterPro" id="IPR049900">
    <property type="entry name" value="PKS_mFAS_DH"/>
</dbReference>
<comment type="pathway">
    <text evidence="2">Antibiotic biosynthesis.</text>
</comment>
<dbReference type="InterPro" id="IPR020843">
    <property type="entry name" value="ER"/>
</dbReference>
<dbReference type="FunFam" id="3.40.47.10:FF:000019">
    <property type="entry name" value="Polyketide synthase type I"/>
    <property type="match status" value="2"/>
</dbReference>
<dbReference type="InterPro" id="IPR009081">
    <property type="entry name" value="PP-bd_ACP"/>
</dbReference>
<dbReference type="InterPro" id="IPR020806">
    <property type="entry name" value="PKS_PP-bd"/>
</dbReference>
<dbReference type="Gene3D" id="3.90.180.10">
    <property type="entry name" value="Medium-chain alcohol dehydrogenases, catalytic domain"/>
    <property type="match status" value="1"/>
</dbReference>
<dbReference type="Gene3D" id="3.40.50.720">
    <property type="entry name" value="NAD(P)-binding Rossmann-like Domain"/>
    <property type="match status" value="2"/>
</dbReference>
<dbReference type="SUPFAM" id="SSF50129">
    <property type="entry name" value="GroES-like"/>
    <property type="match status" value="1"/>
</dbReference>
<dbReference type="SMART" id="SM00827">
    <property type="entry name" value="PKS_AT"/>
    <property type="match status" value="2"/>
</dbReference>
<feature type="domain" description="Carrier" evidence="10">
    <location>
        <begin position="1995"/>
        <end position="2070"/>
    </location>
</feature>
<evidence type="ECO:0000256" key="9">
    <source>
        <dbReference type="PROSITE-ProRule" id="PRU01363"/>
    </source>
</evidence>
<gene>
    <name evidence="13" type="ORF">OG626_20050</name>
</gene>
<dbReference type="InterPro" id="IPR001227">
    <property type="entry name" value="Ac_transferase_dom_sf"/>
</dbReference>
<protein>
    <submittedName>
        <fullName evidence="13">SDR family NAD(P)-dependent oxidoreductase</fullName>
    </submittedName>
</protein>
<dbReference type="GO" id="GO:0006633">
    <property type="term" value="P:fatty acid biosynthetic process"/>
    <property type="evidence" value="ECO:0007669"/>
    <property type="project" value="InterPro"/>
</dbReference>
<dbReference type="InterPro" id="IPR055123">
    <property type="entry name" value="SpnB-like_Rossmann"/>
</dbReference>
<dbReference type="InterPro" id="IPR015083">
    <property type="entry name" value="NorB/c/GfsB-D-like_docking"/>
</dbReference>
<comment type="cofactor">
    <cofactor evidence="1">
        <name>pantetheine 4'-phosphate</name>
        <dbReference type="ChEBI" id="CHEBI:47942"/>
    </cofactor>
</comment>
<evidence type="ECO:0000256" key="5">
    <source>
        <dbReference type="ARBA" id="ARBA00022679"/>
    </source>
</evidence>
<dbReference type="SMART" id="SM01294">
    <property type="entry name" value="PKS_PP_betabranch"/>
    <property type="match status" value="2"/>
</dbReference>
<evidence type="ECO:0000256" key="1">
    <source>
        <dbReference type="ARBA" id="ARBA00001957"/>
    </source>
</evidence>
<dbReference type="InterPro" id="IPR016035">
    <property type="entry name" value="Acyl_Trfase/lysoPLipase"/>
</dbReference>
<dbReference type="Pfam" id="PF16197">
    <property type="entry name" value="KAsynt_C_assoc"/>
    <property type="match status" value="2"/>
</dbReference>
<keyword evidence="6" id="KW-0045">Antibiotic biosynthesis</keyword>
<dbReference type="InterPro" id="IPR057326">
    <property type="entry name" value="KR_dom"/>
</dbReference>
<dbReference type="InterPro" id="IPR049552">
    <property type="entry name" value="PKS_DH_N"/>
</dbReference>
<dbReference type="Pfam" id="PF22953">
    <property type="entry name" value="SpnB_Rossmann"/>
    <property type="match status" value="2"/>
</dbReference>
<dbReference type="Pfam" id="PF08990">
    <property type="entry name" value="Docking"/>
    <property type="match status" value="1"/>
</dbReference>
<dbReference type="InterPro" id="IPR036291">
    <property type="entry name" value="NAD(P)-bd_dom_sf"/>
</dbReference>
<reference evidence="13" key="1">
    <citation type="submission" date="2022-10" db="EMBL/GenBank/DDBJ databases">
        <title>The complete genomes of actinobacterial strains from the NBC collection.</title>
        <authorList>
            <person name="Joergensen T.S."/>
            <person name="Alvarez Arevalo M."/>
            <person name="Sterndorff E.B."/>
            <person name="Faurdal D."/>
            <person name="Vuksanovic O."/>
            <person name="Mourched A.-S."/>
            <person name="Charusanti P."/>
            <person name="Shaw S."/>
            <person name="Blin K."/>
            <person name="Weber T."/>
        </authorList>
    </citation>
    <scope>NUCLEOTIDE SEQUENCE</scope>
    <source>
        <strain evidence="13">NBC_01401</strain>
    </source>
</reference>
<dbReference type="Gene3D" id="3.30.70.3290">
    <property type="match status" value="2"/>
</dbReference>
<dbReference type="Gene3D" id="3.40.50.11460">
    <property type="match status" value="1"/>
</dbReference>
<dbReference type="CDD" id="cd05195">
    <property type="entry name" value="enoyl_red"/>
    <property type="match status" value="1"/>
</dbReference>
<name>A0AAU3GXX2_9ACTN</name>
<dbReference type="FunFam" id="3.90.180.10:FF:000032">
    <property type="entry name" value="Probable polyketide synthase pks1"/>
    <property type="match status" value="1"/>
</dbReference>
<dbReference type="Gene3D" id="3.10.129.110">
    <property type="entry name" value="Polyketide synthase dehydratase"/>
    <property type="match status" value="2"/>
</dbReference>
<proteinExistence type="predicted"/>
<dbReference type="GO" id="GO:0004315">
    <property type="term" value="F:3-oxoacyl-[acyl-carrier-protein] synthase activity"/>
    <property type="evidence" value="ECO:0007669"/>
    <property type="project" value="InterPro"/>
</dbReference>
<dbReference type="SMART" id="SM00822">
    <property type="entry name" value="PKS_KR"/>
    <property type="match status" value="2"/>
</dbReference>
<organism evidence="13">
    <name type="scientific">Streptomyces sp. NBC_01401</name>
    <dbReference type="NCBI Taxonomy" id="2903854"/>
    <lineage>
        <taxon>Bacteria</taxon>
        <taxon>Bacillati</taxon>
        <taxon>Actinomycetota</taxon>
        <taxon>Actinomycetes</taxon>
        <taxon>Kitasatosporales</taxon>
        <taxon>Streptomycetaceae</taxon>
        <taxon>Streptomyces</taxon>
    </lineage>
</organism>
<evidence type="ECO:0000256" key="3">
    <source>
        <dbReference type="ARBA" id="ARBA00022450"/>
    </source>
</evidence>
<dbReference type="PROSITE" id="PS52004">
    <property type="entry name" value="KS3_2"/>
    <property type="match status" value="2"/>
</dbReference>
<dbReference type="Pfam" id="PF08659">
    <property type="entry name" value="KR"/>
    <property type="match status" value="2"/>
</dbReference>
<evidence type="ECO:0000256" key="2">
    <source>
        <dbReference type="ARBA" id="ARBA00004792"/>
    </source>
</evidence>
<dbReference type="InterPro" id="IPR013968">
    <property type="entry name" value="PKS_KR"/>
</dbReference>
<dbReference type="Pfam" id="PF00550">
    <property type="entry name" value="PP-binding"/>
    <property type="match status" value="2"/>
</dbReference>
<feature type="region of interest" description="C-terminal hotdog fold" evidence="9">
    <location>
        <begin position="3084"/>
        <end position="3228"/>
    </location>
</feature>
<dbReference type="SUPFAM" id="SSF51735">
    <property type="entry name" value="NAD(P)-binding Rossmann-fold domains"/>
    <property type="match status" value="5"/>
</dbReference>
<feature type="domain" description="Ketosynthase family 3 (KS3)" evidence="11">
    <location>
        <begin position="2091"/>
        <end position="2500"/>
    </location>
</feature>
<evidence type="ECO:0000256" key="6">
    <source>
        <dbReference type="ARBA" id="ARBA00023194"/>
    </source>
</evidence>
<dbReference type="PANTHER" id="PTHR43775:SF51">
    <property type="entry name" value="INACTIVE PHENOLPHTHIOCEROL SYNTHESIS POLYKETIDE SYNTHASE TYPE I PKS1-RELATED"/>
    <property type="match status" value="1"/>
</dbReference>
<dbReference type="InterPro" id="IPR011032">
    <property type="entry name" value="GroES-like_sf"/>
</dbReference>
<dbReference type="InterPro" id="IPR049551">
    <property type="entry name" value="PKS_DH_C"/>
</dbReference>
<dbReference type="Pfam" id="PF00109">
    <property type="entry name" value="ketoacyl-synt"/>
    <property type="match status" value="2"/>
</dbReference>
<dbReference type="InterPro" id="IPR050091">
    <property type="entry name" value="PKS_NRPS_Biosynth_Enz"/>
</dbReference>
<dbReference type="Pfam" id="PF08240">
    <property type="entry name" value="ADH_N"/>
    <property type="match status" value="1"/>
</dbReference>
<dbReference type="InterPro" id="IPR013154">
    <property type="entry name" value="ADH-like_N"/>
</dbReference>
<dbReference type="InterPro" id="IPR016036">
    <property type="entry name" value="Malonyl_transacylase_ACP-bd"/>
</dbReference>
<dbReference type="InterPro" id="IPR020841">
    <property type="entry name" value="PKS_Beta-ketoAc_synthase_dom"/>
</dbReference>
<dbReference type="PROSITE" id="PS00606">
    <property type="entry name" value="KS3_1"/>
    <property type="match status" value="2"/>
</dbReference>
<dbReference type="SUPFAM" id="SSF53901">
    <property type="entry name" value="Thiolase-like"/>
    <property type="match status" value="2"/>
</dbReference>
<dbReference type="Pfam" id="PF13602">
    <property type="entry name" value="ADH_zinc_N_2"/>
    <property type="match status" value="1"/>
</dbReference>